<feature type="transmembrane region" description="Helical" evidence="1">
    <location>
        <begin position="37"/>
        <end position="55"/>
    </location>
</feature>
<feature type="transmembrane region" description="Helical" evidence="1">
    <location>
        <begin position="12"/>
        <end position="31"/>
    </location>
</feature>
<dbReference type="Proteomes" id="UP001377567">
    <property type="component" value="Unassembled WGS sequence"/>
</dbReference>
<name>A0AAV5S873_MAUHU</name>
<proteinExistence type="predicted"/>
<evidence type="ECO:0000313" key="3">
    <source>
        <dbReference type="Proteomes" id="UP001377567"/>
    </source>
</evidence>
<dbReference type="EMBL" id="BTGD01000025">
    <property type="protein sequence ID" value="GMM58901.1"/>
    <property type="molecule type" value="Genomic_DNA"/>
</dbReference>
<reference evidence="2 3" key="1">
    <citation type="journal article" date="2023" name="Elife">
        <title>Identification of key yeast species and microbe-microbe interactions impacting larval growth of Drosophila in the wild.</title>
        <authorList>
            <person name="Mure A."/>
            <person name="Sugiura Y."/>
            <person name="Maeda R."/>
            <person name="Honda K."/>
            <person name="Sakurai N."/>
            <person name="Takahashi Y."/>
            <person name="Watada M."/>
            <person name="Katoh T."/>
            <person name="Gotoh A."/>
            <person name="Gotoh Y."/>
            <person name="Taniguchi I."/>
            <person name="Nakamura K."/>
            <person name="Hayashi T."/>
            <person name="Katayama T."/>
            <person name="Uemura T."/>
            <person name="Hattori Y."/>
        </authorList>
    </citation>
    <scope>NUCLEOTIDE SEQUENCE [LARGE SCALE GENOMIC DNA]</scope>
    <source>
        <strain evidence="2 3">KH-74</strain>
    </source>
</reference>
<accession>A0AAV5S873</accession>
<protein>
    <submittedName>
        <fullName evidence="2">Uncharacterized protein</fullName>
    </submittedName>
</protein>
<keyword evidence="3" id="KW-1185">Reference proteome</keyword>
<dbReference type="AlphaFoldDB" id="A0AAV5S873"/>
<keyword evidence="1" id="KW-1133">Transmembrane helix</keyword>
<comment type="caution">
    <text evidence="2">The sequence shown here is derived from an EMBL/GenBank/DDBJ whole genome shotgun (WGS) entry which is preliminary data.</text>
</comment>
<keyword evidence="1" id="KW-0472">Membrane</keyword>
<gene>
    <name evidence="2" type="ORF">DAKH74_055180</name>
</gene>
<organism evidence="2 3">
    <name type="scientific">Maudiozyma humilis</name>
    <name type="common">Sour dough yeast</name>
    <name type="synonym">Kazachstania humilis</name>
    <dbReference type="NCBI Taxonomy" id="51915"/>
    <lineage>
        <taxon>Eukaryota</taxon>
        <taxon>Fungi</taxon>
        <taxon>Dikarya</taxon>
        <taxon>Ascomycota</taxon>
        <taxon>Saccharomycotina</taxon>
        <taxon>Saccharomycetes</taxon>
        <taxon>Saccharomycetales</taxon>
        <taxon>Saccharomycetaceae</taxon>
        <taxon>Maudiozyma</taxon>
    </lineage>
</organism>
<evidence type="ECO:0000313" key="2">
    <source>
        <dbReference type="EMBL" id="GMM58901.1"/>
    </source>
</evidence>
<keyword evidence="1" id="KW-0812">Transmembrane</keyword>
<evidence type="ECO:0000256" key="1">
    <source>
        <dbReference type="SAM" id="Phobius"/>
    </source>
</evidence>
<sequence>MKGGDDGHLQKKLAGWGGVVLGLVELTVLVGTGRRPVWVLGLLGLVELTVLLGLVGRGGGVEDLGAVLQLGGDDGGDGVDGVVAECVGDTGGGQTHGSSSRELHCNVMGEVWMCVLCVE</sequence>